<sequence>MEDSEVKTEISEPMESQSNEDKIDMSLDEIIKLNKRKQKVNRAVSRARNNRVTNRNNVLKKLNQVPQSWRGLRRGTLQYQGPSRSRGLSRGRGPGRRGTLRGSGLSPLSRAAASAQTEHSLGQPAVSSRGGFRGRGRGRGGLSRGALSVRGQRGRGGRPFLLDRGFATSRGHEKLETYQKIRSQRMASSPGTTLRVSLPNTTLDSTTQGRPERGGAVLRGRSTEGGGRPTPKGIPLRFNYRGTTNHVKTGICEAILKLRNAISVGIIKLTRQYLRFLYTVSGQANVKAQFAAIGRVPKCNRRN</sequence>
<gene>
    <name evidence="2" type="ORF">P4O66_016003</name>
</gene>
<dbReference type="GO" id="GO:0003729">
    <property type="term" value="F:mRNA binding"/>
    <property type="evidence" value="ECO:0007669"/>
    <property type="project" value="InterPro"/>
</dbReference>
<name>A0AAD8YZ42_9TELE</name>
<evidence type="ECO:0000313" key="3">
    <source>
        <dbReference type="Proteomes" id="UP001239994"/>
    </source>
</evidence>
<feature type="compositionally biased region" description="Basic and acidic residues" evidence="1">
    <location>
        <begin position="1"/>
        <end position="10"/>
    </location>
</feature>
<feature type="compositionally biased region" description="Polar residues" evidence="1">
    <location>
        <begin position="185"/>
        <end position="209"/>
    </location>
</feature>
<dbReference type="Proteomes" id="UP001239994">
    <property type="component" value="Unassembled WGS sequence"/>
</dbReference>
<feature type="region of interest" description="Disordered" evidence="1">
    <location>
        <begin position="182"/>
        <end position="233"/>
    </location>
</feature>
<dbReference type="EMBL" id="JAROKS010000023">
    <property type="protein sequence ID" value="KAK1788484.1"/>
    <property type="molecule type" value="Genomic_DNA"/>
</dbReference>
<evidence type="ECO:0008006" key="4">
    <source>
        <dbReference type="Google" id="ProtNLM"/>
    </source>
</evidence>
<feature type="region of interest" description="Disordered" evidence="1">
    <location>
        <begin position="1"/>
        <end position="22"/>
    </location>
</feature>
<comment type="caution">
    <text evidence="2">The sequence shown here is derived from an EMBL/GenBank/DDBJ whole genome shotgun (WGS) entry which is preliminary data.</text>
</comment>
<dbReference type="GO" id="GO:0006406">
    <property type="term" value="P:mRNA export from nucleus"/>
    <property type="evidence" value="ECO:0007669"/>
    <property type="project" value="InterPro"/>
</dbReference>
<organism evidence="2 3">
    <name type="scientific">Electrophorus voltai</name>
    <dbReference type="NCBI Taxonomy" id="2609070"/>
    <lineage>
        <taxon>Eukaryota</taxon>
        <taxon>Metazoa</taxon>
        <taxon>Chordata</taxon>
        <taxon>Craniata</taxon>
        <taxon>Vertebrata</taxon>
        <taxon>Euteleostomi</taxon>
        <taxon>Actinopterygii</taxon>
        <taxon>Neopterygii</taxon>
        <taxon>Teleostei</taxon>
        <taxon>Ostariophysi</taxon>
        <taxon>Gymnotiformes</taxon>
        <taxon>Gymnotoidei</taxon>
        <taxon>Gymnotidae</taxon>
        <taxon>Electrophorus</taxon>
    </lineage>
</organism>
<dbReference type="Pfam" id="PF07078">
    <property type="entry name" value="FYTT"/>
    <property type="match status" value="1"/>
</dbReference>
<evidence type="ECO:0000313" key="2">
    <source>
        <dbReference type="EMBL" id="KAK1788484.1"/>
    </source>
</evidence>
<dbReference type="PANTHER" id="PTHR21038">
    <property type="entry name" value="40-2-3 PROTEIN-RELATED"/>
    <property type="match status" value="1"/>
</dbReference>
<feature type="region of interest" description="Disordered" evidence="1">
    <location>
        <begin position="65"/>
        <end position="164"/>
    </location>
</feature>
<accession>A0AAD8YZ42</accession>
<reference evidence="2" key="1">
    <citation type="submission" date="2023-03" db="EMBL/GenBank/DDBJ databases">
        <title>Electrophorus voltai genome.</title>
        <authorList>
            <person name="Bian C."/>
        </authorList>
    </citation>
    <scope>NUCLEOTIDE SEQUENCE</scope>
    <source>
        <strain evidence="2">CB-2022</strain>
        <tissue evidence="2">Muscle</tissue>
    </source>
</reference>
<feature type="compositionally biased region" description="Low complexity" evidence="1">
    <location>
        <begin position="100"/>
        <end position="110"/>
    </location>
</feature>
<dbReference type="GO" id="GO:0016607">
    <property type="term" value="C:nuclear speck"/>
    <property type="evidence" value="ECO:0007669"/>
    <property type="project" value="TreeGrafter"/>
</dbReference>
<keyword evidence="3" id="KW-1185">Reference proteome</keyword>
<proteinExistence type="predicted"/>
<protein>
    <recommendedName>
        <fullName evidence="4">Forty-two-three domain-containing protein 1</fullName>
    </recommendedName>
</protein>
<feature type="compositionally biased region" description="Basic residues" evidence="1">
    <location>
        <begin position="87"/>
        <end position="99"/>
    </location>
</feature>
<dbReference type="PANTHER" id="PTHR21038:SF3">
    <property type="entry name" value="UAP56-INTERACTING FACTOR"/>
    <property type="match status" value="1"/>
</dbReference>
<dbReference type="InterPro" id="IPR009782">
    <property type="entry name" value="FYTTD1"/>
</dbReference>
<evidence type="ECO:0000256" key="1">
    <source>
        <dbReference type="SAM" id="MobiDB-lite"/>
    </source>
</evidence>
<dbReference type="AlphaFoldDB" id="A0AAD8YZ42"/>